<reference evidence="7 8" key="2">
    <citation type="journal article" date="2018" name="New Phytol.">
        <title>High intraspecific genome diversity in the model arbuscular mycorrhizal symbiont Rhizophagus irregularis.</title>
        <authorList>
            <person name="Chen E.C.H."/>
            <person name="Morin E."/>
            <person name="Beaudet D."/>
            <person name="Noel J."/>
            <person name="Yildirir G."/>
            <person name="Ndikumana S."/>
            <person name="Charron P."/>
            <person name="St-Onge C."/>
            <person name="Giorgi J."/>
            <person name="Kruger M."/>
            <person name="Marton T."/>
            <person name="Ropars J."/>
            <person name="Grigoriev I.V."/>
            <person name="Hainaut M."/>
            <person name="Henrissat B."/>
            <person name="Roux C."/>
            <person name="Martin F."/>
            <person name="Corradi N."/>
        </authorList>
    </citation>
    <scope>NUCLEOTIDE SEQUENCE [LARGE SCALE GENOMIC DNA]</scope>
    <source>
        <strain evidence="7 8">DAOM 197198</strain>
    </source>
</reference>
<dbReference type="GO" id="GO:0045292">
    <property type="term" value="P:mRNA cis splicing, via spliceosome"/>
    <property type="evidence" value="ECO:0007669"/>
    <property type="project" value="TreeGrafter"/>
</dbReference>
<feature type="compositionally biased region" description="Polar residues" evidence="4">
    <location>
        <begin position="128"/>
        <end position="137"/>
    </location>
</feature>
<feature type="domain" description="Splicing factor cactin central" evidence="6">
    <location>
        <begin position="205"/>
        <end position="392"/>
    </location>
</feature>
<protein>
    <recommendedName>
        <fullName evidence="2">Splicing factor Cactin</fullName>
    </recommendedName>
</protein>
<evidence type="ECO:0000256" key="4">
    <source>
        <dbReference type="SAM" id="MobiDB-lite"/>
    </source>
</evidence>
<comment type="caution">
    <text evidence="7">The sequence shown here is derived from an EMBL/GenBank/DDBJ whole genome shotgun (WGS) entry which is preliminary data.</text>
</comment>
<evidence type="ECO:0000256" key="3">
    <source>
        <dbReference type="SAM" id="Coils"/>
    </source>
</evidence>
<gene>
    <name evidence="7" type="ORF">GLOIN_2v1740956</name>
</gene>
<dbReference type="EMBL" id="AUPC02000008">
    <property type="protein sequence ID" value="POG81843.1"/>
    <property type="molecule type" value="Genomic_DNA"/>
</dbReference>
<organism evidence="7 8">
    <name type="scientific">Rhizophagus irregularis (strain DAOM 181602 / DAOM 197198 / MUCL 43194)</name>
    <name type="common">Arbuscular mycorrhizal fungus</name>
    <name type="synonym">Glomus intraradices</name>
    <dbReference type="NCBI Taxonomy" id="747089"/>
    <lineage>
        <taxon>Eukaryota</taxon>
        <taxon>Fungi</taxon>
        <taxon>Fungi incertae sedis</taxon>
        <taxon>Mucoromycota</taxon>
        <taxon>Glomeromycotina</taxon>
        <taxon>Glomeromycetes</taxon>
        <taxon>Glomerales</taxon>
        <taxon>Glomeraceae</taxon>
        <taxon>Rhizophagus</taxon>
    </lineage>
</organism>
<feature type="region of interest" description="Disordered" evidence="4">
    <location>
        <begin position="1"/>
        <end position="138"/>
    </location>
</feature>
<dbReference type="Pfam" id="PF09732">
    <property type="entry name" value="CactinC_cactus"/>
    <property type="match status" value="1"/>
</dbReference>
<sequence>MPFAQQERKYRNEYSDEEDRRHRNRFSDEEDRRHRNRFSDEEDRRHRNRYSDEEDRRHHDRYSDEKDKRHRDRYSDEEDRRHRDRYSDEEDRRHRDRYSDEEERGRNRSSKRRYSSEEEKERKHHLSIYSNSDNPFNDANLGEKFEWTKKKDREKKLGLTPEEILRQEQQRREETQLELEKLKKRRVEREIEQQLRDEELSRMQREAEIASMGDWAAKEDEFHLQQAKRRAEIRIKESRAKPIDILAINLRLADENEDVDEALEIDIDEPYTIFENLNLQEVEELHQDIQKYLSLEKNPNNLDFWRAMIVVCDNKLSELQAEEKNLTGNVTAVVKDDINKLLAGKTYEQLNKLQSQIQQKLSGQEAVEVEYWEQQLKTITVWKAKAKLKAMHEIVLQKRLEQLRRKQRQEAIKVQEELETALASHSVQIKAEGQGTIDNDAIEEEDYSLIEEYDKLMSPRPFDKLPREDKQCEIVDLGEDMKSLREKRKEVLRNQFIPMKVQQKKPTVEEEEESLVSKVLYEREAAKDLDEDEAIFNIEEELAKTTYLWQDKYRPRKPRYFNRVHTGYEWNKYNQTHYDSDNPPPKVVQGYKFNIFYPDLIDKSKAPTYKIEREPGNNDTVLIRFMAGPPYEDIAFRIVNREWEYSHKKGFKSSFDRGVLQLHFHFKRHYYRR</sequence>
<reference evidence="7 8" key="1">
    <citation type="journal article" date="2013" name="Proc. Natl. Acad. Sci. U.S.A.">
        <title>Genome of an arbuscular mycorrhizal fungus provides insight into the oldest plant symbiosis.</title>
        <authorList>
            <person name="Tisserant E."/>
            <person name="Malbreil M."/>
            <person name="Kuo A."/>
            <person name="Kohler A."/>
            <person name="Symeonidi A."/>
            <person name="Balestrini R."/>
            <person name="Charron P."/>
            <person name="Duensing N."/>
            <person name="Frei Dit Frey N."/>
            <person name="Gianinazzi-Pearson V."/>
            <person name="Gilbert L.B."/>
            <person name="Handa Y."/>
            <person name="Herr J.R."/>
            <person name="Hijri M."/>
            <person name="Koul R."/>
            <person name="Kawaguchi M."/>
            <person name="Krajinski F."/>
            <person name="Lammers P.J."/>
            <person name="Masclaux F.G."/>
            <person name="Murat C."/>
            <person name="Morin E."/>
            <person name="Ndikumana S."/>
            <person name="Pagni M."/>
            <person name="Petitpierre D."/>
            <person name="Requena N."/>
            <person name="Rosikiewicz P."/>
            <person name="Riley R."/>
            <person name="Saito K."/>
            <person name="San Clemente H."/>
            <person name="Shapiro H."/>
            <person name="van Tuinen D."/>
            <person name="Becard G."/>
            <person name="Bonfante P."/>
            <person name="Paszkowski U."/>
            <person name="Shachar-Hill Y.Y."/>
            <person name="Tuskan G.A."/>
            <person name="Young P.W."/>
            <person name="Sanders I.R."/>
            <person name="Henrissat B."/>
            <person name="Rensing S.A."/>
            <person name="Grigoriev I.V."/>
            <person name="Corradi N."/>
            <person name="Roux C."/>
            <person name="Martin F."/>
        </authorList>
    </citation>
    <scope>NUCLEOTIDE SEQUENCE [LARGE SCALE GENOMIC DNA]</scope>
    <source>
        <strain evidence="7 8">DAOM 197198</strain>
    </source>
</reference>
<feature type="coiled-coil region" evidence="3">
    <location>
        <begin position="165"/>
        <end position="197"/>
    </location>
</feature>
<evidence type="ECO:0000256" key="1">
    <source>
        <dbReference type="ARBA" id="ARBA00006895"/>
    </source>
</evidence>
<dbReference type="PANTHER" id="PTHR21737">
    <property type="entry name" value="POLYGLUTAMINE BINDING PROTEIN 1/MARVEL MEMBRANE-ASSOCIATING DOMAIN CONTAINING 3"/>
    <property type="match status" value="1"/>
</dbReference>
<dbReference type="AlphaFoldDB" id="A0A2P4QW07"/>
<accession>A0A2P4QW07</accession>
<dbReference type="SMART" id="SM01050">
    <property type="entry name" value="CactinC_cactus"/>
    <property type="match status" value="1"/>
</dbReference>
<dbReference type="InterPro" id="IPR019134">
    <property type="entry name" value="Cactin_C"/>
</dbReference>
<keyword evidence="3" id="KW-0175">Coiled coil</keyword>
<comment type="similarity">
    <text evidence="1">Belongs to the CACTIN family.</text>
</comment>
<dbReference type="PANTHER" id="PTHR21737:SF4">
    <property type="entry name" value="SPLICING FACTOR CACTIN"/>
    <property type="match status" value="1"/>
</dbReference>
<proteinExistence type="inferred from homology"/>
<dbReference type="GO" id="GO:0005737">
    <property type="term" value="C:cytoplasm"/>
    <property type="evidence" value="ECO:0007669"/>
    <property type="project" value="TreeGrafter"/>
</dbReference>
<dbReference type="InterPro" id="IPR018816">
    <property type="entry name" value="Cactin_central"/>
</dbReference>
<feature type="coiled-coil region" evidence="3">
    <location>
        <begin position="467"/>
        <end position="494"/>
    </location>
</feature>
<evidence type="ECO:0000259" key="6">
    <source>
        <dbReference type="Pfam" id="PF10312"/>
    </source>
</evidence>
<dbReference type="Proteomes" id="UP000018888">
    <property type="component" value="Unassembled WGS sequence"/>
</dbReference>
<keyword evidence="8" id="KW-1185">Reference proteome</keyword>
<feature type="compositionally biased region" description="Basic and acidic residues" evidence="4">
    <location>
        <begin position="1"/>
        <end position="67"/>
    </location>
</feature>
<dbReference type="VEuPathDB" id="FungiDB:RhiirFUN_023968"/>
<evidence type="ECO:0000313" key="7">
    <source>
        <dbReference type="EMBL" id="POG81843.1"/>
    </source>
</evidence>
<dbReference type="GO" id="GO:0005681">
    <property type="term" value="C:spliceosomal complex"/>
    <property type="evidence" value="ECO:0007669"/>
    <property type="project" value="TreeGrafter"/>
</dbReference>
<name>A0A2P4QW07_RHIID</name>
<evidence type="ECO:0000256" key="2">
    <source>
        <dbReference type="ARBA" id="ARBA00034534"/>
    </source>
</evidence>
<evidence type="ECO:0000313" key="8">
    <source>
        <dbReference type="Proteomes" id="UP000018888"/>
    </source>
</evidence>
<evidence type="ECO:0000259" key="5">
    <source>
        <dbReference type="Pfam" id="PF09732"/>
    </source>
</evidence>
<dbReference type="Pfam" id="PF10312">
    <property type="entry name" value="Cactin_mid"/>
    <property type="match status" value="1"/>
</dbReference>
<feature type="domain" description="Splicing factor Cactin C-terminal" evidence="5">
    <location>
        <begin position="549"/>
        <end position="673"/>
    </location>
</feature>